<gene>
    <name evidence="3" type="primary">puuB_13</name>
    <name evidence="3" type="ORF">PS673_04718</name>
</gene>
<dbReference type="PANTHER" id="PTHR13847:SF281">
    <property type="entry name" value="FAD DEPENDENT OXIDOREDUCTASE DOMAIN-CONTAINING PROTEIN"/>
    <property type="match status" value="1"/>
</dbReference>
<name>A0A5E6WLA4_PSEFL</name>
<dbReference type="GO" id="GO:0005737">
    <property type="term" value="C:cytoplasm"/>
    <property type="evidence" value="ECO:0007669"/>
    <property type="project" value="TreeGrafter"/>
</dbReference>
<evidence type="ECO:0000259" key="2">
    <source>
        <dbReference type="Pfam" id="PF01266"/>
    </source>
</evidence>
<protein>
    <submittedName>
        <fullName evidence="3">Gamma-glutamylputrescine oxidoreductase</fullName>
        <ecNumber evidence="3">1.4.3.-</ecNumber>
    </submittedName>
</protein>
<sequence>MTQMPEPSNMSSYYETTAHLRPETKSLGADVTCDLCIIGGGVTGVSAALHAAEKGLKVVLLEARQIGWAASGRAGGWMVPTLAYDAAPMAKQIGEEKAKRYFAVAREAQRYAVSLIGTHGIECDLKRGGAYLAPSAAAFKEIQKNFALYSGTYGLENAEVVDAAGIEDVFGTQRYFGAILDHGLPLVHPLNYTLGLAKAAQAAGAELYEFTPAVGYSDDGECVTVRTTAGPSIRANKLLLCTNAYLGDMEPQLSSRFVAIYGNLTVTEPLSPAVRDSIFKRDYSGFEASHEPAYFRLTGDGRLLYSANCVTSGRDGNTALAIIKREMVKHFPQTEGLDVKHVSGGWFGMTITGDAPDIGMLSDNVHFAQAMPFPWASYHGSILTDYLVSGESQDYEFMKNIDRPIAFGGKAISRTVNLATSLIAGVRGLRARM</sequence>
<evidence type="ECO:0000313" key="4">
    <source>
        <dbReference type="Proteomes" id="UP000344274"/>
    </source>
</evidence>
<dbReference type="InterPro" id="IPR006076">
    <property type="entry name" value="FAD-dep_OxRdtase"/>
</dbReference>
<dbReference type="EMBL" id="CABVHB010000053">
    <property type="protein sequence ID" value="VVN29157.1"/>
    <property type="molecule type" value="Genomic_DNA"/>
</dbReference>
<dbReference type="Gene3D" id="3.30.9.10">
    <property type="entry name" value="D-Amino Acid Oxidase, subunit A, domain 2"/>
    <property type="match status" value="1"/>
</dbReference>
<dbReference type="PANTHER" id="PTHR13847">
    <property type="entry name" value="SARCOSINE DEHYDROGENASE-RELATED"/>
    <property type="match status" value="1"/>
</dbReference>
<accession>A0A5E6WLA4</accession>
<proteinExistence type="predicted"/>
<feature type="domain" description="FAD dependent oxidoreductase" evidence="2">
    <location>
        <begin position="34"/>
        <end position="371"/>
    </location>
</feature>
<dbReference type="AlphaFoldDB" id="A0A5E6WLA4"/>
<dbReference type="InterPro" id="IPR036188">
    <property type="entry name" value="FAD/NAD-bd_sf"/>
</dbReference>
<organism evidence="3 4">
    <name type="scientific">Pseudomonas fluorescens</name>
    <dbReference type="NCBI Taxonomy" id="294"/>
    <lineage>
        <taxon>Bacteria</taxon>
        <taxon>Pseudomonadati</taxon>
        <taxon>Pseudomonadota</taxon>
        <taxon>Gammaproteobacteria</taxon>
        <taxon>Pseudomonadales</taxon>
        <taxon>Pseudomonadaceae</taxon>
        <taxon>Pseudomonas</taxon>
    </lineage>
</organism>
<dbReference type="GO" id="GO:0016491">
    <property type="term" value="F:oxidoreductase activity"/>
    <property type="evidence" value="ECO:0007669"/>
    <property type="project" value="UniProtKB-KW"/>
</dbReference>
<dbReference type="SUPFAM" id="SSF51905">
    <property type="entry name" value="FAD/NAD(P)-binding domain"/>
    <property type="match status" value="1"/>
</dbReference>
<dbReference type="Proteomes" id="UP000344274">
    <property type="component" value="Unassembled WGS sequence"/>
</dbReference>
<dbReference type="EC" id="1.4.3.-" evidence="3"/>
<keyword evidence="1 3" id="KW-0560">Oxidoreductase</keyword>
<reference evidence="3 4" key="1">
    <citation type="submission" date="2019-09" db="EMBL/GenBank/DDBJ databases">
        <authorList>
            <person name="Chandra G."/>
            <person name="Truman W A."/>
        </authorList>
    </citation>
    <scope>NUCLEOTIDE SEQUENCE [LARGE SCALE GENOMIC DNA]</scope>
    <source>
        <strain evidence="3">PS673</strain>
    </source>
</reference>
<dbReference type="Gene3D" id="3.50.50.60">
    <property type="entry name" value="FAD/NAD(P)-binding domain"/>
    <property type="match status" value="1"/>
</dbReference>
<evidence type="ECO:0000313" key="3">
    <source>
        <dbReference type="EMBL" id="VVN29157.1"/>
    </source>
</evidence>
<dbReference type="Pfam" id="PF01266">
    <property type="entry name" value="DAO"/>
    <property type="match status" value="1"/>
</dbReference>
<evidence type="ECO:0000256" key="1">
    <source>
        <dbReference type="ARBA" id="ARBA00023002"/>
    </source>
</evidence>